<reference evidence="2 3" key="1">
    <citation type="submission" date="2024-09" db="EMBL/GenBank/DDBJ databases">
        <title>Chromosome-scale assembly of Riccia sorocarpa.</title>
        <authorList>
            <person name="Paukszto L."/>
        </authorList>
    </citation>
    <scope>NUCLEOTIDE SEQUENCE [LARGE SCALE GENOMIC DNA]</scope>
    <source>
        <strain evidence="2">LP-2024</strain>
        <tissue evidence="2">Aerial parts of the thallus</tissue>
    </source>
</reference>
<name>A0ABD3IEJ5_9MARC</name>
<dbReference type="PANTHER" id="PTHR32094:SF5">
    <property type="entry name" value="FANCONI ANEMIA GROUP E PROTEIN"/>
    <property type="match status" value="1"/>
</dbReference>
<organism evidence="2 3">
    <name type="scientific">Riccia sorocarpa</name>
    <dbReference type="NCBI Taxonomy" id="122646"/>
    <lineage>
        <taxon>Eukaryota</taxon>
        <taxon>Viridiplantae</taxon>
        <taxon>Streptophyta</taxon>
        <taxon>Embryophyta</taxon>
        <taxon>Marchantiophyta</taxon>
        <taxon>Marchantiopsida</taxon>
        <taxon>Marchantiidae</taxon>
        <taxon>Marchantiales</taxon>
        <taxon>Ricciaceae</taxon>
        <taxon>Riccia</taxon>
    </lineage>
</organism>
<dbReference type="AlphaFoldDB" id="A0ABD3IEJ5"/>
<dbReference type="EMBL" id="JBJQOH010000001">
    <property type="protein sequence ID" value="KAL3702143.1"/>
    <property type="molecule type" value="Genomic_DNA"/>
</dbReference>
<comment type="caution">
    <text evidence="2">The sequence shown here is derived from an EMBL/GenBank/DDBJ whole genome shotgun (WGS) entry which is preliminary data.</text>
</comment>
<dbReference type="Proteomes" id="UP001633002">
    <property type="component" value="Unassembled WGS sequence"/>
</dbReference>
<gene>
    <name evidence="2" type="ORF">R1sor_020165</name>
</gene>
<evidence type="ECO:0000313" key="3">
    <source>
        <dbReference type="Proteomes" id="UP001633002"/>
    </source>
</evidence>
<proteinExistence type="predicted"/>
<dbReference type="Pfam" id="PF11510">
    <property type="entry name" value="FA_FANCE"/>
    <property type="match status" value="1"/>
</dbReference>
<dbReference type="InterPro" id="IPR021025">
    <property type="entry name" value="Fanconi_anaemia_gr_E_prot_C"/>
</dbReference>
<sequence>MRPADDRAQAANARLSEVCQGRREEEWEELLQIFKLADSPVGEAIHWFESRGYGARLRVQGRDTMEGKRRKVCELWRFVPDLLASEVMYVEKEEKKGRTGTMGSCIWMQTLPNGMQTSILTFLNAEHGHFRSRDLETLARQILQCPIDADFWVLEAAKTLLQTSSQDQDLSLLSEEKQHFAAEGAEMADYHKLPEWLDGCGEGSGSMLPWLSLKQSDGFQEKAPQEINFCPSRTGELSQLDITSTEVQEFKQSALDPLRSEARGCSPRKVREEPYMEEKGTLEITEADKAVIDGSERSVDQDHEMVRKDDDGTARAILGEDLYAQALSLGEALRSSPRHGLSEEIKLARTTTKFGLFLCVARAWEVDDEVTLLLVASLLVEQDGYAWSRQVLETIILPKLLTMEKPASRILTTAVTQVGKIHPRAIVDSVVFPLICSRDGASSIQCELVNRIVKDCLPEDLILSLLQKMFLPSAENHDNLNSGIPWKWTEGTVGVVQNMLNYKVNLDEQSVACLVKALDAVVMEFSKSLKFGNLLLNLVTKQGSKLRSHKELLQQIVGKSQTFLTKSIKTKLAAI</sequence>
<feature type="domain" description="Fanconi Anaemia group E protein C-terminal" evidence="1">
    <location>
        <begin position="393"/>
        <end position="572"/>
    </location>
</feature>
<dbReference type="Gene3D" id="1.25.40.480">
    <property type="match status" value="1"/>
</dbReference>
<protein>
    <recommendedName>
        <fullName evidence="1">Fanconi Anaemia group E protein C-terminal domain-containing protein</fullName>
    </recommendedName>
</protein>
<evidence type="ECO:0000259" key="1">
    <source>
        <dbReference type="Pfam" id="PF11510"/>
    </source>
</evidence>
<evidence type="ECO:0000313" key="2">
    <source>
        <dbReference type="EMBL" id="KAL3702143.1"/>
    </source>
</evidence>
<dbReference type="PANTHER" id="PTHR32094">
    <property type="entry name" value="FANCONI ANEMIA GROUP E PROTEIN"/>
    <property type="match status" value="1"/>
</dbReference>
<accession>A0ABD3IEJ5</accession>
<dbReference type="InterPro" id="IPR039685">
    <property type="entry name" value="FANCE"/>
</dbReference>
<keyword evidence="3" id="KW-1185">Reference proteome</keyword>